<accession>A0A0G2J5W0</accession>
<dbReference type="VEuPathDB" id="FungiDB:EMCG_05572"/>
<gene>
    <name evidence="1" type="ORF">EMCG_05572</name>
</gene>
<name>A0A0G2J5W0_9EURO</name>
<evidence type="ECO:0000313" key="1">
    <source>
        <dbReference type="EMBL" id="KKZ57821.1"/>
    </source>
</evidence>
<dbReference type="EMBL" id="LCZI01001733">
    <property type="protein sequence ID" value="KKZ57821.1"/>
    <property type="molecule type" value="Genomic_DNA"/>
</dbReference>
<sequence length="91" mass="10172">MDFSKSSVLVASKIRYDMQLIFSPLASIPPASLEHGRVWSRLPSVAITRAPFDASRRTTSPLNILSQGLIPYCARFHGYHALEVQGIRLFL</sequence>
<reference evidence="2" key="1">
    <citation type="journal article" date="2015" name="PLoS Genet.">
        <title>The dynamic genome and transcriptome of the human fungal pathogen Blastomyces and close relative Emmonsia.</title>
        <authorList>
            <person name="Munoz J.F."/>
            <person name="Gauthier G.M."/>
            <person name="Desjardins C.A."/>
            <person name="Gallo J.E."/>
            <person name="Holder J."/>
            <person name="Sullivan T.D."/>
            <person name="Marty A.J."/>
            <person name="Carmen J.C."/>
            <person name="Chen Z."/>
            <person name="Ding L."/>
            <person name="Gujja S."/>
            <person name="Magrini V."/>
            <person name="Misas E."/>
            <person name="Mitreva M."/>
            <person name="Priest M."/>
            <person name="Saif S."/>
            <person name="Whiston E.A."/>
            <person name="Young S."/>
            <person name="Zeng Q."/>
            <person name="Goldman W.E."/>
            <person name="Mardis E.R."/>
            <person name="Taylor J.W."/>
            <person name="McEwen J.G."/>
            <person name="Clay O.K."/>
            <person name="Klein B.S."/>
            <person name="Cuomo C.A."/>
        </authorList>
    </citation>
    <scope>NUCLEOTIDE SEQUENCE [LARGE SCALE GENOMIC DNA]</scope>
    <source>
        <strain evidence="2">UAMH 3008</strain>
    </source>
</reference>
<dbReference type="Proteomes" id="UP000034164">
    <property type="component" value="Unassembled WGS sequence"/>
</dbReference>
<comment type="caution">
    <text evidence="1">The sequence shown here is derived from an EMBL/GenBank/DDBJ whole genome shotgun (WGS) entry which is preliminary data.</text>
</comment>
<proteinExistence type="predicted"/>
<dbReference type="AlphaFoldDB" id="A0A0G2J5W0"/>
<protein>
    <submittedName>
        <fullName evidence="1">Uncharacterized protein</fullName>
    </submittedName>
</protein>
<organism evidence="1 2">
    <name type="scientific">[Emmonsia] crescens</name>
    <dbReference type="NCBI Taxonomy" id="73230"/>
    <lineage>
        <taxon>Eukaryota</taxon>
        <taxon>Fungi</taxon>
        <taxon>Dikarya</taxon>
        <taxon>Ascomycota</taxon>
        <taxon>Pezizomycotina</taxon>
        <taxon>Eurotiomycetes</taxon>
        <taxon>Eurotiomycetidae</taxon>
        <taxon>Onygenales</taxon>
        <taxon>Ajellomycetaceae</taxon>
        <taxon>Emergomyces</taxon>
    </lineage>
</organism>
<evidence type="ECO:0000313" key="2">
    <source>
        <dbReference type="Proteomes" id="UP000034164"/>
    </source>
</evidence>